<protein>
    <recommendedName>
        <fullName evidence="5">Arrestin C-terminal-like domain-containing protein</fullName>
    </recommendedName>
</protein>
<reference evidence="4" key="2">
    <citation type="submission" date="2008-08" db="EMBL/GenBank/DDBJ databases">
        <authorList>
            <consortium name="Diatom Consortium"/>
            <person name="Grigoriev I."/>
            <person name="Grimwood J."/>
            <person name="Kuo A."/>
            <person name="Otillar R.P."/>
            <person name="Salamov A."/>
            <person name="Detter J.C."/>
            <person name="Lindquist E."/>
            <person name="Shapiro H."/>
            <person name="Lucas S."/>
            <person name="Glavina del Rio T."/>
            <person name="Pitluck S."/>
            <person name="Rokhsar D."/>
            <person name="Bowler C."/>
        </authorList>
    </citation>
    <scope>GENOME REANNOTATION</scope>
    <source>
        <strain evidence="4">CCAP 1055/1</strain>
    </source>
</reference>
<dbReference type="GeneID" id="7203074"/>
<dbReference type="KEGG" id="pti:PHATRDRAFT_47847"/>
<evidence type="ECO:0008006" key="5">
    <source>
        <dbReference type="Google" id="ProtNLM"/>
    </source>
</evidence>
<feature type="domain" description="Arrestin C-terminal-like" evidence="2">
    <location>
        <begin position="206"/>
        <end position="368"/>
    </location>
</feature>
<dbReference type="HOGENOM" id="CLU_401424_0_0_1"/>
<dbReference type="EMBL" id="CM000617">
    <property type="protein sequence ID" value="EEC46083.1"/>
    <property type="molecule type" value="Genomic_DNA"/>
</dbReference>
<dbReference type="PANTHER" id="PTHR11188">
    <property type="entry name" value="ARRESTIN DOMAIN CONTAINING PROTEIN"/>
    <property type="match status" value="1"/>
</dbReference>
<organism evidence="3 4">
    <name type="scientific">Phaeodactylum tricornutum (strain CCAP 1055/1)</name>
    <dbReference type="NCBI Taxonomy" id="556484"/>
    <lineage>
        <taxon>Eukaryota</taxon>
        <taxon>Sar</taxon>
        <taxon>Stramenopiles</taxon>
        <taxon>Ochrophyta</taxon>
        <taxon>Bacillariophyta</taxon>
        <taxon>Bacillariophyceae</taxon>
        <taxon>Bacillariophycidae</taxon>
        <taxon>Naviculales</taxon>
        <taxon>Phaeodactylaceae</taxon>
        <taxon>Phaeodactylum</taxon>
    </lineage>
</organism>
<dbReference type="InParanoid" id="B7G543"/>
<dbReference type="STRING" id="556484.B7G543"/>
<dbReference type="InterPro" id="IPR014756">
    <property type="entry name" value="Ig_E-set"/>
</dbReference>
<gene>
    <name evidence="3" type="ORF">PHATRDRAFT_47847</name>
</gene>
<dbReference type="Pfam" id="PF02752">
    <property type="entry name" value="Arrestin_C"/>
    <property type="match status" value="1"/>
</dbReference>
<dbReference type="RefSeq" id="XP_002182182.1">
    <property type="nucleotide sequence ID" value="XM_002182146.1"/>
</dbReference>
<dbReference type="InterPro" id="IPR014752">
    <property type="entry name" value="Arrestin-like_C"/>
</dbReference>
<sequence length="638" mass="69396">MGNNSSSSRTGIGLKLDQAGYQAGDVLKGRVYLALRQGDPVLRNLRAIHVLLQGAENVEIERHIRDGSGSSSKTKNVVVDRSTRVFVRTDLFLAHLPSAKSGAAKVGDSGAGQYEYPFQYRLPDNLPGTMHCSHKDCRSFAEVRYTLTAYLAMEMADQDDQPAVQASTAVYVKGRRPNEVFVDIPIQPLRAETEAFPVKTCCFWNKGVVHLGWQIPSPTPYPGETIPVRVWGNNQSSVDVQYLWVRCVETVHWKAADETVVAHRNTNGHIAGRPSQKSVRRVLAEQKIGVTRAQGLWQPVYETGRHRDSTLLQADDQTLLTAHLRLPKESRLSYAGRLVRVHHTLIVTAVTKGGCATSSPESACQIRILPAVDHQHQGPDAGDATISASMPLAAHATSPLNPTAPTANLVYGSDNTTYDDILQAQVLPDDWKPSTADEIILPEASAVFVDDGVSPASIPLAAGTNRAPSTATPINDTSGSLHVNVAAATAPEQHLLDDPEDVFSNFTETARRPFPTNAAVAELRRVVTVCPQNLPAILEDPSWATAVQNLSPRDLCTVLQSAVDPVAPRVARSLGTCMGSSLTCRHLLACLWSLPEGQRMDVVRELAPLASDLPEHQRLVEQELDRTELLNFRAALKS</sequence>
<feature type="domain" description="Arrestin-like N-terminal" evidence="1">
    <location>
        <begin position="19"/>
        <end position="154"/>
    </location>
</feature>
<dbReference type="Proteomes" id="UP000000759">
    <property type="component" value="Chromosome 15"/>
</dbReference>
<accession>B7G543</accession>
<dbReference type="GO" id="GO:0015031">
    <property type="term" value="P:protein transport"/>
    <property type="evidence" value="ECO:0007669"/>
    <property type="project" value="TreeGrafter"/>
</dbReference>
<dbReference type="OrthoDB" id="7785529at2759"/>
<dbReference type="InterPro" id="IPR011022">
    <property type="entry name" value="Arrestin_C-like"/>
</dbReference>
<evidence type="ECO:0000313" key="4">
    <source>
        <dbReference type="Proteomes" id="UP000000759"/>
    </source>
</evidence>
<dbReference type="Pfam" id="PF00339">
    <property type="entry name" value="Arrestin_N"/>
    <property type="match status" value="1"/>
</dbReference>
<evidence type="ECO:0000259" key="1">
    <source>
        <dbReference type="Pfam" id="PF00339"/>
    </source>
</evidence>
<name>B7G543_PHATC</name>
<dbReference type="GO" id="GO:0005737">
    <property type="term" value="C:cytoplasm"/>
    <property type="evidence" value="ECO:0007669"/>
    <property type="project" value="TreeGrafter"/>
</dbReference>
<dbReference type="InterPro" id="IPR011021">
    <property type="entry name" value="Arrestin-like_N"/>
</dbReference>
<dbReference type="Gene3D" id="2.60.40.640">
    <property type="match status" value="2"/>
</dbReference>
<dbReference type="AlphaFoldDB" id="B7G543"/>
<proteinExistence type="predicted"/>
<dbReference type="InterPro" id="IPR050357">
    <property type="entry name" value="Arrestin_domain-protein"/>
</dbReference>
<reference evidence="3 4" key="1">
    <citation type="journal article" date="2008" name="Nature">
        <title>The Phaeodactylum genome reveals the evolutionary history of diatom genomes.</title>
        <authorList>
            <person name="Bowler C."/>
            <person name="Allen A.E."/>
            <person name="Badger J.H."/>
            <person name="Grimwood J."/>
            <person name="Jabbari K."/>
            <person name="Kuo A."/>
            <person name="Maheswari U."/>
            <person name="Martens C."/>
            <person name="Maumus F."/>
            <person name="Otillar R.P."/>
            <person name="Rayko E."/>
            <person name="Salamov A."/>
            <person name="Vandepoele K."/>
            <person name="Beszteri B."/>
            <person name="Gruber A."/>
            <person name="Heijde M."/>
            <person name="Katinka M."/>
            <person name="Mock T."/>
            <person name="Valentin K."/>
            <person name="Verret F."/>
            <person name="Berges J.A."/>
            <person name="Brownlee C."/>
            <person name="Cadoret J.P."/>
            <person name="Chiovitti A."/>
            <person name="Choi C.J."/>
            <person name="Coesel S."/>
            <person name="De Martino A."/>
            <person name="Detter J.C."/>
            <person name="Durkin C."/>
            <person name="Falciatore A."/>
            <person name="Fournet J."/>
            <person name="Haruta M."/>
            <person name="Huysman M.J."/>
            <person name="Jenkins B.D."/>
            <person name="Jiroutova K."/>
            <person name="Jorgensen R.E."/>
            <person name="Joubert Y."/>
            <person name="Kaplan A."/>
            <person name="Kroger N."/>
            <person name="Kroth P.G."/>
            <person name="La Roche J."/>
            <person name="Lindquist E."/>
            <person name="Lommer M."/>
            <person name="Martin-Jezequel V."/>
            <person name="Lopez P.J."/>
            <person name="Lucas S."/>
            <person name="Mangogna M."/>
            <person name="McGinnis K."/>
            <person name="Medlin L.K."/>
            <person name="Montsant A."/>
            <person name="Oudot-Le Secq M.P."/>
            <person name="Napoli C."/>
            <person name="Obornik M."/>
            <person name="Parker M.S."/>
            <person name="Petit J.L."/>
            <person name="Porcel B.M."/>
            <person name="Poulsen N."/>
            <person name="Robison M."/>
            <person name="Rychlewski L."/>
            <person name="Rynearson T.A."/>
            <person name="Schmutz J."/>
            <person name="Shapiro H."/>
            <person name="Siaut M."/>
            <person name="Stanley M."/>
            <person name="Sussman M.R."/>
            <person name="Taylor A.R."/>
            <person name="Vardi A."/>
            <person name="von Dassow P."/>
            <person name="Vyverman W."/>
            <person name="Willis A."/>
            <person name="Wyrwicz L.S."/>
            <person name="Rokhsar D.S."/>
            <person name="Weissenbach J."/>
            <person name="Armbrust E.V."/>
            <person name="Green B.R."/>
            <person name="Van de Peer Y."/>
            <person name="Grigoriev I.V."/>
        </authorList>
    </citation>
    <scope>NUCLEOTIDE SEQUENCE [LARGE SCALE GENOMIC DNA]</scope>
    <source>
        <strain evidence="3 4">CCAP 1055/1</strain>
    </source>
</reference>
<dbReference type="PANTHER" id="PTHR11188:SF17">
    <property type="entry name" value="FI21816P1"/>
    <property type="match status" value="1"/>
</dbReference>
<evidence type="ECO:0000259" key="2">
    <source>
        <dbReference type="Pfam" id="PF02752"/>
    </source>
</evidence>
<keyword evidence="4" id="KW-1185">Reference proteome</keyword>
<dbReference type="PaxDb" id="2850-Phatr47847"/>
<evidence type="ECO:0000313" key="3">
    <source>
        <dbReference type="EMBL" id="EEC46083.1"/>
    </source>
</evidence>
<dbReference type="SUPFAM" id="SSF81296">
    <property type="entry name" value="E set domains"/>
    <property type="match status" value="1"/>
</dbReference>